<keyword evidence="3 4" id="KW-0808">Transferase</keyword>
<dbReference type="Gene3D" id="3.40.50.2000">
    <property type="entry name" value="Glycogen Phosphorylase B"/>
    <property type="match status" value="2"/>
</dbReference>
<evidence type="ECO:0000313" key="6">
    <source>
        <dbReference type="EMBL" id="KAK9918400.1"/>
    </source>
</evidence>
<proteinExistence type="inferred from homology"/>
<name>A0ABR2Z433_9CHLO</name>
<dbReference type="EMBL" id="JALJOT010000001">
    <property type="protein sequence ID" value="KAK9918400.1"/>
    <property type="molecule type" value="Genomic_DNA"/>
</dbReference>
<organism evidence="6 7">
    <name type="scientific">Coccomyxa subellipsoidea</name>
    <dbReference type="NCBI Taxonomy" id="248742"/>
    <lineage>
        <taxon>Eukaryota</taxon>
        <taxon>Viridiplantae</taxon>
        <taxon>Chlorophyta</taxon>
        <taxon>core chlorophytes</taxon>
        <taxon>Trebouxiophyceae</taxon>
        <taxon>Trebouxiophyceae incertae sedis</taxon>
        <taxon>Coccomyxaceae</taxon>
        <taxon>Coccomyxa</taxon>
    </lineage>
</organism>
<evidence type="ECO:0000256" key="1">
    <source>
        <dbReference type="ARBA" id="ARBA00009995"/>
    </source>
</evidence>
<protein>
    <recommendedName>
        <fullName evidence="5">Glycosyltransferase</fullName>
        <ecNumber evidence="5">2.4.1.-</ecNumber>
    </recommendedName>
</protein>
<dbReference type="Pfam" id="PF00201">
    <property type="entry name" value="UDPGT"/>
    <property type="match status" value="1"/>
</dbReference>
<dbReference type="Proteomes" id="UP001491310">
    <property type="component" value="Unassembled WGS sequence"/>
</dbReference>
<comment type="caution">
    <text evidence="6">The sequence shown here is derived from an EMBL/GenBank/DDBJ whole genome shotgun (WGS) entry which is preliminary data.</text>
</comment>
<gene>
    <name evidence="6" type="ORF">WJX75_003811</name>
</gene>
<accession>A0ABR2Z433</accession>
<dbReference type="InterPro" id="IPR035595">
    <property type="entry name" value="UDP_glycos_trans_CS"/>
</dbReference>
<evidence type="ECO:0000313" key="7">
    <source>
        <dbReference type="Proteomes" id="UP001491310"/>
    </source>
</evidence>
<reference evidence="6 7" key="1">
    <citation type="journal article" date="2024" name="Nat. Commun.">
        <title>Phylogenomics reveals the evolutionary origins of lichenization in chlorophyte algae.</title>
        <authorList>
            <person name="Puginier C."/>
            <person name="Libourel C."/>
            <person name="Otte J."/>
            <person name="Skaloud P."/>
            <person name="Haon M."/>
            <person name="Grisel S."/>
            <person name="Petersen M."/>
            <person name="Berrin J.G."/>
            <person name="Delaux P.M."/>
            <person name="Dal Grande F."/>
            <person name="Keller J."/>
        </authorList>
    </citation>
    <scope>NUCLEOTIDE SEQUENCE [LARGE SCALE GENOMIC DNA]</scope>
    <source>
        <strain evidence="6 7">SAG 216-7</strain>
    </source>
</reference>
<evidence type="ECO:0000256" key="2">
    <source>
        <dbReference type="ARBA" id="ARBA00022676"/>
    </source>
</evidence>
<dbReference type="EC" id="2.4.1.-" evidence="5"/>
<keyword evidence="7" id="KW-1185">Reference proteome</keyword>
<evidence type="ECO:0000256" key="5">
    <source>
        <dbReference type="RuleBase" id="RU362057"/>
    </source>
</evidence>
<dbReference type="InterPro" id="IPR002213">
    <property type="entry name" value="UDP_glucos_trans"/>
</dbReference>
<evidence type="ECO:0000256" key="4">
    <source>
        <dbReference type="RuleBase" id="RU003718"/>
    </source>
</evidence>
<dbReference type="PANTHER" id="PTHR48043:SF145">
    <property type="entry name" value="FI06409P-RELATED"/>
    <property type="match status" value="1"/>
</dbReference>
<dbReference type="PROSITE" id="PS00375">
    <property type="entry name" value="UDPGT"/>
    <property type="match status" value="1"/>
</dbReference>
<dbReference type="SUPFAM" id="SSF53756">
    <property type="entry name" value="UDP-Glycosyltransferase/glycogen phosphorylase"/>
    <property type="match status" value="1"/>
</dbReference>
<keyword evidence="2 4" id="KW-0328">Glycosyltransferase</keyword>
<evidence type="ECO:0000256" key="3">
    <source>
        <dbReference type="ARBA" id="ARBA00022679"/>
    </source>
</evidence>
<comment type="similarity">
    <text evidence="1 4">Belongs to the UDP-glycosyltransferase family.</text>
</comment>
<sequence>MPGPLSHLFNMKKIAEEVSARGHDVKFLVLDNNAHALQPTDVPVLTYGIPIVKGPMDPASLKLKGPQTFVQTVADITKVFVSGCEGILSNDTLMAQLKEYNPELLLAETLSPCAQVMASKLDVPFVNFQMYAPVEPFQTSSWRGSNRNAFNPNPLAYFPQKDSGIETHLMSFMQRLHNFVSYWKFQADDYWHVRPVVQSAFQRFGVDPDAPQERRRMVMTMCIADFAIEWLRPLPPSYKLIGAVLPEPARPLPADLEEFMDGAGDNGVLLVAMGTIATLRKAQQHAMASAFAKLPVRVLWRLSKSEVQDEDAIADLKLGNNTKVVTWMPQNDVLGHPRTRAFLSHGGVNGLYEAAYHGVPIVVLPFFADQHENADKAVGRGLALRLHHKDINTERFSRTIKRVLTEPSFTEVAKQLSVKLRARPRTPTQEAADWVEHVLATGGEAYLHTPEESLPLFELMDFLYAG</sequence>
<dbReference type="PANTHER" id="PTHR48043">
    <property type="entry name" value="EG:EG0003.4 PROTEIN-RELATED"/>
    <property type="match status" value="1"/>
</dbReference>
<dbReference type="CDD" id="cd03784">
    <property type="entry name" value="GT1_Gtf-like"/>
    <property type="match status" value="1"/>
</dbReference>
<dbReference type="InterPro" id="IPR050271">
    <property type="entry name" value="UDP-glycosyltransferase"/>
</dbReference>